<reference evidence="1 2" key="1">
    <citation type="submission" date="2022-11" db="EMBL/GenBank/DDBJ databases">
        <title>Minimal conservation of predation-associated metabolite biosynthetic gene clusters underscores biosynthetic potential of Myxococcota including descriptions for ten novel species: Archangium lansinium sp. nov., Myxococcus landrumus sp. nov., Nannocystis bai.</title>
        <authorList>
            <person name="Ahearne A."/>
            <person name="Stevens C."/>
            <person name="Phillips K."/>
        </authorList>
    </citation>
    <scope>NUCLEOTIDE SEQUENCE [LARGE SCALE GENOMIC DNA]</scope>
    <source>
        <strain evidence="1 2">MIWBW</strain>
    </source>
</reference>
<evidence type="ECO:0000313" key="2">
    <source>
        <dbReference type="Proteomes" id="UP001207654"/>
    </source>
</evidence>
<sequence>MRKLRLLPLVAALALPGCQTEESGPVTIRIFNRNPATGEYGEFDASFSTLADAHTLRGALGAVKTQATWLLSDNVQGSAGFLVEGSEAPLCAYHVRDGVWIPEDFDTAAMASTYWGLDQSRSFFIRLGLGEAELTPMDIHFNPRVELAFPNIPTFWLFTDNAGYVPTLDAFQIIPHVYYKPEVPFFMNQGVLAHEYGHRVFALLAENGSRKAVDTEWSEPSQLQYDALNEALSDVFAGTMTGNADFIADSVALEGRDMSVVRVMGDADVRKLITATTPEGEADLGPHGMGAFIAAALWQLGENVGDHERVARAVIETERTMGAQLAAAPTSQFNLVEWFNLFSTHLSSSEQAAFCPLLKERFSLLFEADSAHPLTACP</sequence>
<gene>
    <name evidence="1" type="ORF">OV287_53700</name>
</gene>
<dbReference type="Proteomes" id="UP001207654">
    <property type="component" value="Unassembled WGS sequence"/>
</dbReference>
<keyword evidence="2" id="KW-1185">Reference proteome</keyword>
<name>A0ABT4ANQ8_9BACT</name>
<accession>A0ABT4ANQ8</accession>
<dbReference type="RefSeq" id="WP_267541857.1">
    <property type="nucleotide sequence ID" value="NZ_JAPNKA010000001.1"/>
</dbReference>
<proteinExistence type="predicted"/>
<evidence type="ECO:0000313" key="1">
    <source>
        <dbReference type="EMBL" id="MCY1083323.1"/>
    </source>
</evidence>
<dbReference type="EMBL" id="JAPNKA010000001">
    <property type="protein sequence ID" value="MCY1083323.1"/>
    <property type="molecule type" value="Genomic_DNA"/>
</dbReference>
<protein>
    <submittedName>
        <fullName evidence="1">Uncharacterized protein</fullName>
    </submittedName>
</protein>
<dbReference type="SUPFAM" id="SSF55486">
    <property type="entry name" value="Metalloproteases ('zincins'), catalytic domain"/>
    <property type="match status" value="1"/>
</dbReference>
<comment type="caution">
    <text evidence="1">The sequence shown here is derived from an EMBL/GenBank/DDBJ whole genome shotgun (WGS) entry which is preliminary data.</text>
</comment>
<organism evidence="1 2">
    <name type="scientific">Archangium lansingense</name>
    <dbReference type="NCBI Taxonomy" id="2995310"/>
    <lineage>
        <taxon>Bacteria</taxon>
        <taxon>Pseudomonadati</taxon>
        <taxon>Myxococcota</taxon>
        <taxon>Myxococcia</taxon>
        <taxon>Myxococcales</taxon>
        <taxon>Cystobacterineae</taxon>
        <taxon>Archangiaceae</taxon>
        <taxon>Archangium</taxon>
    </lineage>
</organism>